<evidence type="ECO:0000313" key="5">
    <source>
        <dbReference type="Proteomes" id="UP001290455"/>
    </source>
</evidence>
<keyword evidence="5" id="KW-1185">Reference proteome</keyword>
<feature type="repeat" description="ANK" evidence="3">
    <location>
        <begin position="156"/>
        <end position="188"/>
    </location>
</feature>
<keyword evidence="4" id="KW-0614">Plasmid</keyword>
<dbReference type="EMBL" id="JAXOFX010000002">
    <property type="protein sequence ID" value="MDZ5470796.1"/>
    <property type="molecule type" value="Genomic_DNA"/>
</dbReference>
<dbReference type="Proteomes" id="UP001290455">
    <property type="component" value="Unassembled WGS sequence"/>
</dbReference>
<dbReference type="PROSITE" id="PS50297">
    <property type="entry name" value="ANK_REP_REGION"/>
    <property type="match status" value="3"/>
</dbReference>
<geneLocation type="plasmid" evidence="4">
    <name>unnamed</name>
</geneLocation>
<dbReference type="PRINTS" id="PR01415">
    <property type="entry name" value="ANKYRIN"/>
</dbReference>
<dbReference type="PROSITE" id="PS51257">
    <property type="entry name" value="PROKAR_LIPOPROTEIN"/>
    <property type="match status" value="1"/>
</dbReference>
<dbReference type="InterPro" id="IPR036770">
    <property type="entry name" value="Ankyrin_rpt-contain_sf"/>
</dbReference>
<feature type="repeat" description="ANK" evidence="3">
    <location>
        <begin position="123"/>
        <end position="155"/>
    </location>
</feature>
<dbReference type="Gene3D" id="1.25.40.20">
    <property type="entry name" value="Ankyrin repeat-containing domain"/>
    <property type="match status" value="2"/>
</dbReference>
<dbReference type="SUPFAM" id="SSF48403">
    <property type="entry name" value="Ankyrin repeat"/>
    <property type="match status" value="1"/>
</dbReference>
<name>A0ABU5IUH2_9BACI</name>
<feature type="repeat" description="ANK" evidence="3">
    <location>
        <begin position="189"/>
        <end position="221"/>
    </location>
</feature>
<reference evidence="4 5" key="1">
    <citation type="submission" date="2023-11" db="EMBL/GenBank/DDBJ databases">
        <title>Bacillus jintuensis, isolated from a mudflat on the Beibu Gulf coast.</title>
        <authorList>
            <person name="Li M."/>
        </authorList>
    </citation>
    <scope>NUCLEOTIDE SEQUENCE [LARGE SCALE GENOMIC DNA]</scope>
    <source>
        <strain evidence="4 5">31A1R</strain>
        <plasmid evidence="4">unnamed</plasmid>
    </source>
</reference>
<protein>
    <submittedName>
        <fullName evidence="4">Ankyrin repeat domain-containing protein</fullName>
    </submittedName>
</protein>
<dbReference type="Pfam" id="PF12796">
    <property type="entry name" value="Ank_2"/>
    <property type="match status" value="2"/>
</dbReference>
<evidence type="ECO:0000256" key="3">
    <source>
        <dbReference type="PROSITE-ProRule" id="PRU00023"/>
    </source>
</evidence>
<dbReference type="PROSITE" id="PS50088">
    <property type="entry name" value="ANK_REPEAT"/>
    <property type="match status" value="3"/>
</dbReference>
<organism evidence="4 5">
    <name type="scientific">Robertmurraya mangrovi</name>
    <dbReference type="NCBI Taxonomy" id="3098077"/>
    <lineage>
        <taxon>Bacteria</taxon>
        <taxon>Bacillati</taxon>
        <taxon>Bacillota</taxon>
        <taxon>Bacilli</taxon>
        <taxon>Bacillales</taxon>
        <taxon>Bacillaceae</taxon>
        <taxon>Robertmurraya</taxon>
    </lineage>
</organism>
<evidence type="ECO:0000256" key="2">
    <source>
        <dbReference type="ARBA" id="ARBA00023043"/>
    </source>
</evidence>
<evidence type="ECO:0000256" key="1">
    <source>
        <dbReference type="ARBA" id="ARBA00022737"/>
    </source>
</evidence>
<dbReference type="InterPro" id="IPR002110">
    <property type="entry name" value="Ankyrin_rpt"/>
</dbReference>
<evidence type="ECO:0000313" key="4">
    <source>
        <dbReference type="EMBL" id="MDZ5470796.1"/>
    </source>
</evidence>
<keyword evidence="2 3" id="KW-0040">ANK repeat</keyword>
<sequence length="284" mass="31456">MRRLIMFITILILLTGCYNKSSIDSQEDIYKYIQEGDTSKVIELVTKKNINEQIKDKEPIILYAGSIGNEELTISLLEKAPDLNMKNHIGNNLLHIAAENNMKKLVEKIIINKLIDINDLNNFSMTPLYLALTKNNNDLAKLLLRNNADPNVANMEGFTPLHEAASKNNEEIVKILIKKGASVDTATSTMLTPLMIAAQNGQTEIVKLLINKGADINVVDVDGYSALAYAILSNQTESTKLLLSYNSKQDIKVSGDHSLIDLAKMNNNNELVKIIEGSGKSEKD</sequence>
<keyword evidence="1" id="KW-0677">Repeat</keyword>
<dbReference type="PANTHER" id="PTHR24198">
    <property type="entry name" value="ANKYRIN REPEAT AND PROTEIN KINASE DOMAIN-CONTAINING PROTEIN"/>
    <property type="match status" value="1"/>
</dbReference>
<gene>
    <name evidence="4" type="ORF">SM124_03425</name>
</gene>
<dbReference type="PANTHER" id="PTHR24198:SF165">
    <property type="entry name" value="ANKYRIN REPEAT-CONTAINING PROTEIN-RELATED"/>
    <property type="match status" value="1"/>
</dbReference>
<dbReference type="RefSeq" id="WP_322445339.1">
    <property type="nucleotide sequence ID" value="NZ_JAXOFX010000002.1"/>
</dbReference>
<comment type="caution">
    <text evidence="4">The sequence shown here is derived from an EMBL/GenBank/DDBJ whole genome shotgun (WGS) entry which is preliminary data.</text>
</comment>
<dbReference type="SMART" id="SM00248">
    <property type="entry name" value="ANK"/>
    <property type="match status" value="6"/>
</dbReference>
<proteinExistence type="predicted"/>
<accession>A0ABU5IUH2</accession>